<dbReference type="InterPro" id="IPR011045">
    <property type="entry name" value="N2O_reductase_N"/>
</dbReference>
<evidence type="ECO:0000259" key="2">
    <source>
        <dbReference type="Pfam" id="PF13449"/>
    </source>
</evidence>
<dbReference type="PANTHER" id="PTHR37957:SF1">
    <property type="entry name" value="PHYTASE-LIKE DOMAIN-CONTAINING PROTEIN"/>
    <property type="match status" value="1"/>
</dbReference>
<sequence>MFVRSLGAVALACAAALAPAHAAVTLIARGSLTLDQDLSGLTGTLENGQAANLFGGIGSGLAWAGGSTFLALGDRGPNAVAWNSTVDDTTSWIPRFHTLNLTLQPAVGGSLPYTVQATLTGTTLLWSGSALSYGPATPLGPVAGRIYFSGRSDNFAAGANSLDSHSARLDPEGIRVSANGKNVFITDEYGPYIYKFNRKTGERTQVYSLPAATFAVSTLSSMGSAEISGNTHGRVANKGMEGLAITPEGKHLYGFMQSPLIQDGGDGGRANRIVWIDVSTGKVKQYAYDNYIPAKSKAYNSSEILAVNSKVLLVLERDGKGLGDGSSASVKQIWKVDLTNAEDVSQLSGQDALLAKAPAKSLFLDIRATLNAAGITDDQIPAKLEGMAFGQDVVVNGQTKHTLYIANDNDFLPVVNGLANPNQFFVFAFDDADLGGSTFRNQPF</sequence>
<feature type="signal peptide" evidence="1">
    <location>
        <begin position="1"/>
        <end position="22"/>
    </location>
</feature>
<dbReference type="OrthoDB" id="384721at2"/>
<name>A0A643FH51_IDEDE</name>
<accession>A0A643FH51</accession>
<evidence type="ECO:0000256" key="1">
    <source>
        <dbReference type="SAM" id="SignalP"/>
    </source>
</evidence>
<keyword evidence="4" id="KW-1185">Reference proteome</keyword>
<feature type="chain" id="PRO_5024856109" evidence="1">
    <location>
        <begin position="23"/>
        <end position="444"/>
    </location>
</feature>
<dbReference type="PANTHER" id="PTHR37957">
    <property type="entry name" value="BLR7070 PROTEIN"/>
    <property type="match status" value="1"/>
</dbReference>
<feature type="domain" description="Phytase-like" evidence="2">
    <location>
        <begin position="54"/>
        <end position="411"/>
    </location>
</feature>
<proteinExistence type="predicted"/>
<dbReference type="SUPFAM" id="SSF50974">
    <property type="entry name" value="Nitrous oxide reductase, N-terminal domain"/>
    <property type="match status" value="1"/>
</dbReference>
<dbReference type="InterPro" id="IPR027372">
    <property type="entry name" value="Phytase-like_dom"/>
</dbReference>
<organism evidence="3 4">
    <name type="scientific">Ideonella dechloratans</name>
    <dbReference type="NCBI Taxonomy" id="36863"/>
    <lineage>
        <taxon>Bacteria</taxon>
        <taxon>Pseudomonadati</taxon>
        <taxon>Pseudomonadota</taxon>
        <taxon>Betaproteobacteria</taxon>
        <taxon>Burkholderiales</taxon>
        <taxon>Sphaerotilaceae</taxon>
        <taxon>Ideonella</taxon>
    </lineage>
</organism>
<protein>
    <submittedName>
        <fullName evidence="3">Esterase-like activity of phytase family protein</fullName>
    </submittedName>
</protein>
<dbReference type="AlphaFoldDB" id="A0A643FH51"/>
<evidence type="ECO:0000313" key="3">
    <source>
        <dbReference type="EMBL" id="KAB0583516.1"/>
    </source>
</evidence>
<dbReference type="Pfam" id="PF13449">
    <property type="entry name" value="Phytase-like"/>
    <property type="match status" value="1"/>
</dbReference>
<dbReference type="RefSeq" id="WP_151123559.1">
    <property type="nucleotide sequence ID" value="NZ_CP088081.1"/>
</dbReference>
<keyword evidence="1" id="KW-0732">Signal</keyword>
<dbReference type="Proteomes" id="UP000430120">
    <property type="component" value="Unassembled WGS sequence"/>
</dbReference>
<evidence type="ECO:0000313" key="4">
    <source>
        <dbReference type="Proteomes" id="UP000430120"/>
    </source>
</evidence>
<gene>
    <name evidence="3" type="ORF">F7Q92_07505</name>
</gene>
<reference evidence="3 4" key="1">
    <citation type="submission" date="2019-09" db="EMBL/GenBank/DDBJ databases">
        <title>Draft genome sequences of 48 bacterial type strains from the CCUG.</title>
        <authorList>
            <person name="Tunovic T."/>
            <person name="Pineiro-Iglesias B."/>
            <person name="Unosson C."/>
            <person name="Inganas E."/>
            <person name="Ohlen M."/>
            <person name="Cardew S."/>
            <person name="Jensie-Markopoulos S."/>
            <person name="Salva-Serra F."/>
            <person name="Jaen-Luchoro D."/>
            <person name="Karlsson R."/>
            <person name="Svensson-Stadler L."/>
            <person name="Chun J."/>
            <person name="Moore E."/>
        </authorList>
    </citation>
    <scope>NUCLEOTIDE SEQUENCE [LARGE SCALE GENOMIC DNA]</scope>
    <source>
        <strain evidence="3 4">CCUG 30977</strain>
    </source>
</reference>
<comment type="caution">
    <text evidence="3">The sequence shown here is derived from an EMBL/GenBank/DDBJ whole genome shotgun (WGS) entry which is preliminary data.</text>
</comment>
<dbReference type="EMBL" id="VZPB01000013">
    <property type="protein sequence ID" value="KAB0583516.1"/>
    <property type="molecule type" value="Genomic_DNA"/>
</dbReference>